<dbReference type="SUPFAM" id="SSF69118">
    <property type="entry name" value="AhpD-like"/>
    <property type="match status" value="1"/>
</dbReference>
<organism evidence="2 3">
    <name type="scientific">Solimicrobium silvestre</name>
    <dbReference type="NCBI Taxonomy" id="2099400"/>
    <lineage>
        <taxon>Bacteria</taxon>
        <taxon>Pseudomonadati</taxon>
        <taxon>Pseudomonadota</taxon>
        <taxon>Betaproteobacteria</taxon>
        <taxon>Burkholderiales</taxon>
        <taxon>Oxalobacteraceae</taxon>
        <taxon>Solimicrobium</taxon>
    </lineage>
</organism>
<dbReference type="InterPro" id="IPR029032">
    <property type="entry name" value="AhpD-like"/>
</dbReference>
<proteinExistence type="predicted"/>
<gene>
    <name evidence="2" type="ORF">S2091_3490</name>
</gene>
<dbReference type="EMBL" id="PUGF01000019">
    <property type="protein sequence ID" value="PRC91735.1"/>
    <property type="molecule type" value="Genomic_DNA"/>
</dbReference>
<evidence type="ECO:0000313" key="3">
    <source>
        <dbReference type="Proteomes" id="UP000237839"/>
    </source>
</evidence>
<keyword evidence="2" id="KW-0575">Peroxidase</keyword>
<name>A0A2S9GVI2_9BURK</name>
<dbReference type="GO" id="GO:0051920">
    <property type="term" value="F:peroxiredoxin activity"/>
    <property type="evidence" value="ECO:0007669"/>
    <property type="project" value="InterPro"/>
</dbReference>
<accession>A0A2S9GVI2</accession>
<feature type="domain" description="Carboxymuconolactone decarboxylase-like" evidence="1">
    <location>
        <begin position="33"/>
        <end position="112"/>
    </location>
</feature>
<dbReference type="NCBIfam" id="TIGR00778">
    <property type="entry name" value="ahpD_dom"/>
    <property type="match status" value="1"/>
</dbReference>
<dbReference type="InterPro" id="IPR003779">
    <property type="entry name" value="CMD-like"/>
</dbReference>
<dbReference type="AlphaFoldDB" id="A0A2S9GVI2"/>
<keyword evidence="3" id="KW-1185">Reference proteome</keyword>
<dbReference type="Proteomes" id="UP000237839">
    <property type="component" value="Unassembled WGS sequence"/>
</dbReference>
<dbReference type="Pfam" id="PF02627">
    <property type="entry name" value="CMD"/>
    <property type="match status" value="1"/>
</dbReference>
<reference evidence="2 3" key="1">
    <citation type="submission" date="2018-02" db="EMBL/GenBank/DDBJ databases">
        <title>Solimicrobium silvestre gen. nov., sp. nov., isolated from alpine forest soil.</title>
        <authorList>
            <person name="Margesin R."/>
            <person name="Albuquerque L."/>
            <person name="Zhang D.-C."/>
            <person name="Froufe H.J.C."/>
            <person name="Severino R."/>
            <person name="Roxo I."/>
            <person name="Egas C."/>
            <person name="Da Costa M.S."/>
        </authorList>
    </citation>
    <scope>NUCLEOTIDE SEQUENCE [LARGE SCALE GENOMIC DNA]</scope>
    <source>
        <strain evidence="2 3">S20-91</strain>
    </source>
</reference>
<protein>
    <submittedName>
        <fullName evidence="2">Alkylhydroperoxidase AhpD family core domain</fullName>
    </submittedName>
</protein>
<dbReference type="PANTHER" id="PTHR33930:SF2">
    <property type="entry name" value="BLR3452 PROTEIN"/>
    <property type="match status" value="1"/>
</dbReference>
<keyword evidence="2" id="KW-0560">Oxidoreductase</keyword>
<dbReference type="InterPro" id="IPR004675">
    <property type="entry name" value="AhpD_core"/>
</dbReference>
<evidence type="ECO:0000259" key="1">
    <source>
        <dbReference type="Pfam" id="PF02627"/>
    </source>
</evidence>
<dbReference type="PANTHER" id="PTHR33930">
    <property type="entry name" value="ALKYL HYDROPEROXIDE REDUCTASE AHPD"/>
    <property type="match status" value="1"/>
</dbReference>
<evidence type="ECO:0000313" key="2">
    <source>
        <dbReference type="EMBL" id="PRC91735.1"/>
    </source>
</evidence>
<sequence>MVALWQAETKLGENIMHSMDNLEKLKTLGELSPKTTNAFWAFDRLALADGAIPKKYKELMAIAVALTTQCVYCIEVHRKAALEAGASPTELAEVIHVAAALRAGAAITHGTHLLSSD</sequence>
<comment type="caution">
    <text evidence="2">The sequence shown here is derived from an EMBL/GenBank/DDBJ whole genome shotgun (WGS) entry which is preliminary data.</text>
</comment>
<dbReference type="Gene3D" id="1.20.1290.10">
    <property type="entry name" value="AhpD-like"/>
    <property type="match status" value="1"/>
</dbReference>